<gene>
    <name evidence="1" type="ORF">IF1G_08671</name>
</gene>
<dbReference type="EMBL" id="SPUK01000014">
    <property type="protein sequence ID" value="TQV92747.1"/>
    <property type="molecule type" value="Genomic_DNA"/>
</dbReference>
<organism evidence="1 2">
    <name type="scientific">Cordyceps javanica</name>
    <dbReference type="NCBI Taxonomy" id="43265"/>
    <lineage>
        <taxon>Eukaryota</taxon>
        <taxon>Fungi</taxon>
        <taxon>Dikarya</taxon>
        <taxon>Ascomycota</taxon>
        <taxon>Pezizomycotina</taxon>
        <taxon>Sordariomycetes</taxon>
        <taxon>Hypocreomycetidae</taxon>
        <taxon>Hypocreales</taxon>
        <taxon>Cordycipitaceae</taxon>
        <taxon>Cordyceps</taxon>
    </lineage>
</organism>
<dbReference type="OrthoDB" id="61113at2759"/>
<dbReference type="AlphaFoldDB" id="A0A545VNI9"/>
<evidence type="ECO:0000313" key="1">
    <source>
        <dbReference type="EMBL" id="TQV92747.1"/>
    </source>
</evidence>
<reference evidence="1 2" key="1">
    <citation type="journal article" date="2019" name="Appl. Microbiol. Biotechnol.">
        <title>Genome sequence of Isaria javanica and comparative genome analysis insights into family S53 peptidase evolution in fungal entomopathogens.</title>
        <authorList>
            <person name="Lin R."/>
            <person name="Zhang X."/>
            <person name="Xin B."/>
            <person name="Zou M."/>
            <person name="Gao Y."/>
            <person name="Qin F."/>
            <person name="Hu Q."/>
            <person name="Xie B."/>
            <person name="Cheng X."/>
        </authorList>
    </citation>
    <scope>NUCLEOTIDE SEQUENCE [LARGE SCALE GENOMIC DNA]</scope>
    <source>
        <strain evidence="1 2">IJ1G</strain>
    </source>
</reference>
<sequence>MAGDYQLIPRCTVDDAVGLSQAKVESFAKEPWWTSEFAPDRTETIYDSMVLREPHNQLTGRDIRRHQKVIHVPTGEIVGYSRWFVPSADDWLEAQTPAVGEDQESHYKLQFDNAYWKFVEDGLGTDDHVSAWRAAHTPTGPVISTL</sequence>
<keyword evidence="2" id="KW-1185">Reference proteome</keyword>
<evidence type="ECO:0000313" key="2">
    <source>
        <dbReference type="Proteomes" id="UP000315783"/>
    </source>
</evidence>
<proteinExistence type="predicted"/>
<dbReference type="Gene3D" id="3.40.630.30">
    <property type="match status" value="1"/>
</dbReference>
<dbReference type="STRING" id="43265.A0A545VNI9"/>
<accession>A0A545VNI9</accession>
<dbReference type="Proteomes" id="UP000315783">
    <property type="component" value="Unassembled WGS sequence"/>
</dbReference>
<comment type="caution">
    <text evidence="1">The sequence shown here is derived from an EMBL/GenBank/DDBJ whole genome shotgun (WGS) entry which is preliminary data.</text>
</comment>
<protein>
    <submittedName>
        <fullName evidence="1">Uncharacterized protein</fullName>
    </submittedName>
</protein>
<name>A0A545VNI9_9HYPO</name>